<accession>A0ABN0VS13</accession>
<evidence type="ECO:0000313" key="2">
    <source>
        <dbReference type="EMBL" id="GAA0315944.1"/>
    </source>
</evidence>
<dbReference type="InterPro" id="IPR050276">
    <property type="entry name" value="MshD_Acetyltransferase"/>
</dbReference>
<reference evidence="2 3" key="1">
    <citation type="journal article" date="2019" name="Int. J. Syst. Evol. Microbiol.">
        <title>The Global Catalogue of Microorganisms (GCM) 10K type strain sequencing project: providing services to taxonomists for standard genome sequencing and annotation.</title>
        <authorList>
            <consortium name="The Broad Institute Genomics Platform"/>
            <consortium name="The Broad Institute Genome Sequencing Center for Infectious Disease"/>
            <person name="Wu L."/>
            <person name="Ma J."/>
        </authorList>
    </citation>
    <scope>NUCLEOTIDE SEQUENCE [LARGE SCALE GENOMIC DNA]</scope>
    <source>
        <strain evidence="2 3">JCM 9731</strain>
    </source>
</reference>
<feature type="domain" description="N-acetyltransferase" evidence="1">
    <location>
        <begin position="2"/>
        <end position="153"/>
    </location>
</feature>
<dbReference type="PANTHER" id="PTHR43617">
    <property type="entry name" value="L-AMINO ACID N-ACETYLTRANSFERASE"/>
    <property type="match status" value="1"/>
</dbReference>
<dbReference type="CDD" id="cd04301">
    <property type="entry name" value="NAT_SF"/>
    <property type="match status" value="1"/>
</dbReference>
<dbReference type="Proteomes" id="UP001500782">
    <property type="component" value="Unassembled WGS sequence"/>
</dbReference>
<keyword evidence="3" id="KW-1185">Reference proteome</keyword>
<dbReference type="InterPro" id="IPR016181">
    <property type="entry name" value="Acyl_CoA_acyltransferase"/>
</dbReference>
<comment type="caution">
    <text evidence="2">The sequence shown here is derived from an EMBL/GenBank/DDBJ whole genome shotgun (WGS) entry which is preliminary data.</text>
</comment>
<dbReference type="RefSeq" id="WP_343795729.1">
    <property type="nucleotide sequence ID" value="NZ_BAAADJ010000004.1"/>
</dbReference>
<sequence length="174" mass="19010">MYTIRPEKIDEYIVIKDINDLAFGGEGEGKLVEAIRNSDHFIPELSLVAEDENGRVIGHILFSTIHIETTTGELVPTLGLAPMAVLPEYQNKGIGSLLVKSGLERAKDLGYAHVAVLGHPNFYPKFGFVPSVQYEIESPFPVPAEVFMVQELVEGSLKGLRGKVVYPPAFSAVS</sequence>
<dbReference type="EMBL" id="BAAADJ010000004">
    <property type="protein sequence ID" value="GAA0315944.1"/>
    <property type="molecule type" value="Genomic_DNA"/>
</dbReference>
<dbReference type="Pfam" id="PF13508">
    <property type="entry name" value="Acetyltransf_7"/>
    <property type="match status" value="1"/>
</dbReference>
<name>A0ABN0VS13_9BACI</name>
<protein>
    <submittedName>
        <fullName evidence="2">N-acetyltransferase</fullName>
    </submittedName>
</protein>
<evidence type="ECO:0000259" key="1">
    <source>
        <dbReference type="PROSITE" id="PS51186"/>
    </source>
</evidence>
<organism evidence="2 3">
    <name type="scientific">Bacillus carboniphilus</name>
    <dbReference type="NCBI Taxonomy" id="86663"/>
    <lineage>
        <taxon>Bacteria</taxon>
        <taxon>Bacillati</taxon>
        <taxon>Bacillota</taxon>
        <taxon>Bacilli</taxon>
        <taxon>Bacillales</taxon>
        <taxon>Bacillaceae</taxon>
        <taxon>Bacillus</taxon>
    </lineage>
</organism>
<dbReference type="SUPFAM" id="SSF55729">
    <property type="entry name" value="Acyl-CoA N-acyltransferases (Nat)"/>
    <property type="match status" value="1"/>
</dbReference>
<dbReference type="Gene3D" id="3.40.630.30">
    <property type="match status" value="1"/>
</dbReference>
<dbReference type="InterPro" id="IPR000182">
    <property type="entry name" value="GNAT_dom"/>
</dbReference>
<dbReference type="PANTHER" id="PTHR43617:SF2">
    <property type="entry name" value="UPF0039 PROTEIN SLL0451"/>
    <property type="match status" value="1"/>
</dbReference>
<gene>
    <name evidence="2" type="ORF">GCM10008967_03100</name>
</gene>
<evidence type="ECO:0000313" key="3">
    <source>
        <dbReference type="Proteomes" id="UP001500782"/>
    </source>
</evidence>
<proteinExistence type="predicted"/>
<dbReference type="PROSITE" id="PS51186">
    <property type="entry name" value="GNAT"/>
    <property type="match status" value="1"/>
</dbReference>